<accession>A0ABT0QCC1</accession>
<dbReference type="EMBL" id="JAMFLZ010000002">
    <property type="protein sequence ID" value="MCL6294632.1"/>
    <property type="molecule type" value="Genomic_DNA"/>
</dbReference>
<feature type="transmembrane region" description="Helical" evidence="1">
    <location>
        <begin position="20"/>
        <end position="38"/>
    </location>
</feature>
<reference evidence="2" key="1">
    <citation type="submission" date="2022-05" db="EMBL/GenBank/DDBJ databases">
        <authorList>
            <person name="Park J.-S."/>
        </authorList>
    </citation>
    <scope>NUCLEOTIDE SEQUENCE</scope>
    <source>
        <strain evidence="2">2012CJ34-3</strain>
    </source>
</reference>
<keyword evidence="3" id="KW-1185">Reference proteome</keyword>
<protein>
    <submittedName>
        <fullName evidence="2">DUF922 domain-containing protein</fullName>
    </submittedName>
</protein>
<evidence type="ECO:0000313" key="3">
    <source>
        <dbReference type="Proteomes" id="UP001165381"/>
    </source>
</evidence>
<name>A0ABT0QCC1_9FLAO</name>
<gene>
    <name evidence="2" type="ORF">M3P09_06475</name>
</gene>
<keyword evidence="1" id="KW-1133">Transmembrane helix</keyword>
<keyword evidence="1" id="KW-0472">Membrane</keyword>
<evidence type="ECO:0000313" key="2">
    <source>
        <dbReference type="EMBL" id="MCL6294632.1"/>
    </source>
</evidence>
<dbReference type="RefSeq" id="WP_249972473.1">
    <property type="nucleotide sequence ID" value="NZ_JAMFLZ010000002.1"/>
</dbReference>
<comment type="caution">
    <text evidence="2">The sequence shown here is derived from an EMBL/GenBank/DDBJ whole genome shotgun (WGS) entry which is preliminary data.</text>
</comment>
<evidence type="ECO:0000256" key="1">
    <source>
        <dbReference type="SAM" id="Phobius"/>
    </source>
</evidence>
<dbReference type="InterPro" id="IPR010321">
    <property type="entry name" value="DUF922"/>
</dbReference>
<organism evidence="2 3">
    <name type="scientific">Jejuia spongiicola</name>
    <dbReference type="NCBI Taxonomy" id="2942207"/>
    <lineage>
        <taxon>Bacteria</taxon>
        <taxon>Pseudomonadati</taxon>
        <taxon>Bacteroidota</taxon>
        <taxon>Flavobacteriia</taxon>
        <taxon>Flavobacteriales</taxon>
        <taxon>Flavobacteriaceae</taxon>
        <taxon>Jejuia</taxon>
    </lineage>
</organism>
<dbReference type="Proteomes" id="UP001165381">
    <property type="component" value="Unassembled WGS sequence"/>
</dbReference>
<proteinExistence type="predicted"/>
<keyword evidence="1" id="KW-0812">Transmembrane</keyword>
<sequence length="159" mass="18612">MSWNESYKLSWADFNGKPDYGVSAVAITASGISFGFSVKESDSRVISFTTEVFCHFYPEQSWYKPDVADAHVLGHEQLHFDITELHARKFRHRISQLKLSNNIKKELRELNKAVNKELSLLQNKYDTESNYSRNFENQAKWKTYIAEELKKFSKYKSVE</sequence>
<dbReference type="Pfam" id="PF06037">
    <property type="entry name" value="DUF922"/>
    <property type="match status" value="1"/>
</dbReference>